<sequence>MATHLYLMRHGETLFNVQKRIQGWCDSPLTQKGIDQAKRAGRYMRKHSIKADVYFASTTERACDTLELATGVSKYGRLKGLKEMSFGSFEGQQEYLHPPRDYRRKVGNYYEIHGGESDSQVQERLKASITQLAQDYDGQTILAVSHAGALMHFAHAVGIDWESYQIFPTNCSIFEYSYDQGQFKLLKLIDPIQEIVHNFD</sequence>
<dbReference type="SMART" id="SM00855">
    <property type="entry name" value="PGAM"/>
    <property type="match status" value="1"/>
</dbReference>
<dbReference type="InterPro" id="IPR029033">
    <property type="entry name" value="His_PPase_superfam"/>
</dbReference>
<dbReference type="GO" id="GO:0016791">
    <property type="term" value="F:phosphatase activity"/>
    <property type="evidence" value="ECO:0007669"/>
    <property type="project" value="TreeGrafter"/>
</dbReference>
<dbReference type="Gene3D" id="3.40.50.1240">
    <property type="entry name" value="Phosphoglycerate mutase-like"/>
    <property type="match status" value="1"/>
</dbReference>
<accession>G5JPU6</accession>
<feature type="binding site" evidence="1">
    <location>
        <position position="61"/>
    </location>
    <ligand>
        <name>substrate</name>
    </ligand>
</feature>
<dbReference type="PANTHER" id="PTHR48100">
    <property type="entry name" value="BROAD-SPECIFICITY PHOSPHATASE YOR283W-RELATED"/>
    <property type="match status" value="1"/>
</dbReference>
<dbReference type="InterPro" id="IPR001345">
    <property type="entry name" value="PG/BPGM_mutase_AS"/>
</dbReference>
<name>G5JPU6_STRCG</name>
<dbReference type="Pfam" id="PF00300">
    <property type="entry name" value="His_Phos_1"/>
    <property type="match status" value="1"/>
</dbReference>
<dbReference type="EMBL" id="AEUV02000002">
    <property type="protein sequence ID" value="EHI74889.1"/>
    <property type="molecule type" value="Genomic_DNA"/>
</dbReference>
<dbReference type="PANTHER" id="PTHR48100:SF5">
    <property type="entry name" value="HISTIDINE PHOSPHATASE FAMILY PROTEIN"/>
    <property type="match status" value="1"/>
</dbReference>
<dbReference type="Proteomes" id="UP000004322">
    <property type="component" value="Unassembled WGS sequence"/>
</dbReference>
<dbReference type="eggNOG" id="COG0406">
    <property type="taxonomic scope" value="Bacteria"/>
</dbReference>
<proteinExistence type="predicted"/>
<dbReference type="PROSITE" id="PS00175">
    <property type="entry name" value="PG_MUTASE"/>
    <property type="match status" value="1"/>
</dbReference>
<dbReference type="STRING" id="873449.STRCR_1679"/>
<dbReference type="InterPro" id="IPR013078">
    <property type="entry name" value="His_Pase_superF_clade-1"/>
</dbReference>
<evidence type="ECO:0000313" key="3">
    <source>
        <dbReference type="Proteomes" id="UP000004322"/>
    </source>
</evidence>
<organism evidence="2 3">
    <name type="scientific">Streptococcus criceti HS-6</name>
    <dbReference type="NCBI Taxonomy" id="873449"/>
    <lineage>
        <taxon>Bacteria</taxon>
        <taxon>Bacillati</taxon>
        <taxon>Bacillota</taxon>
        <taxon>Bacilli</taxon>
        <taxon>Lactobacillales</taxon>
        <taxon>Streptococcaceae</taxon>
        <taxon>Streptococcus</taxon>
    </lineage>
</organism>
<keyword evidence="3" id="KW-1185">Reference proteome</keyword>
<evidence type="ECO:0000256" key="1">
    <source>
        <dbReference type="PIRSR" id="PIRSR613078-2"/>
    </source>
</evidence>
<evidence type="ECO:0000313" key="2">
    <source>
        <dbReference type="EMBL" id="EHI74889.1"/>
    </source>
</evidence>
<reference evidence="2" key="1">
    <citation type="submission" date="2011-07" db="EMBL/GenBank/DDBJ databases">
        <authorList>
            <person name="Stanhope M.J."/>
            <person name="Durkin A.S."/>
            <person name="Hostetler J."/>
            <person name="Kim M."/>
            <person name="Radune D."/>
            <person name="Singh I."/>
            <person name="Town C.D."/>
        </authorList>
    </citation>
    <scope>NUCLEOTIDE SEQUENCE [LARGE SCALE GENOMIC DNA]</scope>
    <source>
        <strain evidence="2">HS-6</strain>
    </source>
</reference>
<dbReference type="GO" id="GO:0005737">
    <property type="term" value="C:cytoplasm"/>
    <property type="evidence" value="ECO:0007669"/>
    <property type="project" value="TreeGrafter"/>
</dbReference>
<dbReference type="SUPFAM" id="SSF53254">
    <property type="entry name" value="Phosphoglycerate mutase-like"/>
    <property type="match status" value="1"/>
</dbReference>
<gene>
    <name evidence="2" type="ORF">STRCR_1679</name>
</gene>
<dbReference type="OrthoDB" id="9782128at2"/>
<feature type="binding site" evidence="1">
    <location>
        <begin position="9"/>
        <end position="16"/>
    </location>
    <ligand>
        <name>substrate</name>
    </ligand>
</feature>
<comment type="caution">
    <text evidence="2">The sequence shown here is derived from an EMBL/GenBank/DDBJ whole genome shotgun (WGS) entry which is preliminary data.</text>
</comment>
<dbReference type="InterPro" id="IPR050275">
    <property type="entry name" value="PGM_Phosphatase"/>
</dbReference>
<protein>
    <submittedName>
        <fullName evidence="2">Phosphoglycerate mutase family protein</fullName>
    </submittedName>
</protein>
<dbReference type="RefSeq" id="WP_004228703.1">
    <property type="nucleotide sequence ID" value="NZ_AEUV02000002.1"/>
</dbReference>
<dbReference type="AlphaFoldDB" id="G5JPU6"/>
<dbReference type="CDD" id="cd07067">
    <property type="entry name" value="HP_PGM_like"/>
    <property type="match status" value="1"/>
</dbReference>